<dbReference type="Proteomes" id="UP000797356">
    <property type="component" value="Chromosome 6"/>
</dbReference>
<reference evidence="2" key="2">
    <citation type="submission" date="2019-07" db="EMBL/GenBank/DDBJ databases">
        <authorList>
            <person name="Yang Y."/>
            <person name="Bocs S."/>
            <person name="Baudouin L."/>
        </authorList>
    </citation>
    <scope>NUCLEOTIDE SEQUENCE</scope>
    <source>
        <tissue evidence="2">Spear leaf of Hainan Tall coconut</tissue>
    </source>
</reference>
<comment type="caution">
    <text evidence="2">The sequence shown here is derived from an EMBL/GenBank/DDBJ whole genome shotgun (WGS) entry which is preliminary data.</text>
</comment>
<name>A0A8K0N4M3_COCNU</name>
<proteinExistence type="predicted"/>
<keyword evidence="1" id="KW-0175">Coiled coil</keyword>
<evidence type="ECO:0000256" key="1">
    <source>
        <dbReference type="SAM" id="Coils"/>
    </source>
</evidence>
<dbReference type="OrthoDB" id="10651785at2759"/>
<accession>A0A8K0N4M3</accession>
<dbReference type="EMBL" id="CM017877">
    <property type="protein sequence ID" value="KAG1348247.1"/>
    <property type="molecule type" value="Genomic_DNA"/>
</dbReference>
<feature type="coiled-coil region" evidence="1">
    <location>
        <begin position="3"/>
        <end position="37"/>
    </location>
</feature>
<sequence length="160" mass="17641">MECDSCLEELEEKRKKLKASEAEVASVRVSLDRAKEQALEEFRGSEDFKEELLAASCLAYLTGYEDGRDAVDRVYPDLDLSCIPFPDFDGEEADEEDESVEVALITDASIMKAVLTKSMPTIEEPTPALRGTTSEALPFTKEMALAMAVIDAVVVDDLDH</sequence>
<keyword evidence="3" id="KW-1185">Reference proteome</keyword>
<protein>
    <submittedName>
        <fullName evidence="2">Uncharacterized protein</fullName>
    </submittedName>
</protein>
<evidence type="ECO:0000313" key="2">
    <source>
        <dbReference type="EMBL" id="KAG1348247.1"/>
    </source>
</evidence>
<reference evidence="2" key="1">
    <citation type="journal article" date="2017" name="Gigascience">
        <title>The genome draft of coconut (Cocos nucifera).</title>
        <authorList>
            <person name="Xiao Y."/>
            <person name="Xu P."/>
            <person name="Fan H."/>
            <person name="Baudouin L."/>
            <person name="Xia W."/>
            <person name="Bocs S."/>
            <person name="Xu J."/>
            <person name="Li Q."/>
            <person name="Guo A."/>
            <person name="Zhou L."/>
            <person name="Li J."/>
            <person name="Wu Y."/>
            <person name="Ma Z."/>
            <person name="Armero A."/>
            <person name="Issali A.E."/>
            <person name="Liu N."/>
            <person name="Peng M."/>
            <person name="Yang Y."/>
        </authorList>
    </citation>
    <scope>NUCLEOTIDE SEQUENCE</scope>
    <source>
        <tissue evidence="2">Spear leaf of Hainan Tall coconut</tissue>
    </source>
</reference>
<organism evidence="2 3">
    <name type="scientific">Cocos nucifera</name>
    <name type="common">Coconut palm</name>
    <dbReference type="NCBI Taxonomy" id="13894"/>
    <lineage>
        <taxon>Eukaryota</taxon>
        <taxon>Viridiplantae</taxon>
        <taxon>Streptophyta</taxon>
        <taxon>Embryophyta</taxon>
        <taxon>Tracheophyta</taxon>
        <taxon>Spermatophyta</taxon>
        <taxon>Magnoliopsida</taxon>
        <taxon>Liliopsida</taxon>
        <taxon>Arecaceae</taxon>
        <taxon>Arecoideae</taxon>
        <taxon>Cocoseae</taxon>
        <taxon>Attaleinae</taxon>
        <taxon>Cocos</taxon>
    </lineage>
</organism>
<evidence type="ECO:0000313" key="3">
    <source>
        <dbReference type="Proteomes" id="UP000797356"/>
    </source>
</evidence>
<dbReference type="AlphaFoldDB" id="A0A8K0N4M3"/>
<gene>
    <name evidence="2" type="ORF">COCNU_06G020760</name>
</gene>